<sequence length="173" mass="18919">MGEYKTLDVRPILSSGGEPFQAIMSAVADLAPGEGLKLIAPFQPQPLFSVMDRRGFTYELEELPGGAFEVRFTPKCVAPPIDVSPHAASPDLWPDPSVDLDLTDLDPPEPMVQLLAEAERLGAGEVIFAILSREPIFLYPELSKRGHQWVGNFDASGAFYRIMIRVGSKVPLP</sequence>
<comment type="caution">
    <text evidence="2">The sequence shown here is derived from an EMBL/GenBank/DDBJ whole genome shotgun (WGS) entry which is preliminary data.</text>
</comment>
<accession>A0A922P1D4</accession>
<dbReference type="Pfam" id="PF10006">
    <property type="entry name" value="DUF2249"/>
    <property type="match status" value="2"/>
</dbReference>
<evidence type="ECO:0000259" key="1">
    <source>
        <dbReference type="Pfam" id="PF10006"/>
    </source>
</evidence>
<reference evidence="2 3" key="1">
    <citation type="submission" date="2014-06" db="EMBL/GenBank/DDBJ databases">
        <title>Rhizobium pelagicum/R2-400B4.</title>
        <authorList>
            <person name="Kimes N.E."/>
            <person name="Lopez-Perez M."/>
        </authorList>
    </citation>
    <scope>NUCLEOTIDE SEQUENCE [LARGE SCALE GENOMIC DNA]</scope>
    <source>
        <strain evidence="2 3">R2-400B4</strain>
    </source>
</reference>
<dbReference type="EMBL" id="JOKJ01000008">
    <property type="protein sequence ID" value="KEQ09003.1"/>
    <property type="molecule type" value="Genomic_DNA"/>
</dbReference>
<dbReference type="RefSeq" id="WP_037169169.1">
    <property type="nucleotide sequence ID" value="NZ_JOKI01000032.1"/>
</dbReference>
<dbReference type="InterPro" id="IPR036868">
    <property type="entry name" value="TusA-like_sf"/>
</dbReference>
<dbReference type="SUPFAM" id="SSF64307">
    <property type="entry name" value="SirA-like"/>
    <property type="match status" value="1"/>
</dbReference>
<dbReference type="AlphaFoldDB" id="A0A922P1D4"/>
<proteinExistence type="predicted"/>
<name>A0A922P1D4_9HYPH</name>
<feature type="domain" description="DUF2249" evidence="1">
    <location>
        <begin position="100"/>
        <end position="165"/>
    </location>
</feature>
<evidence type="ECO:0000313" key="3">
    <source>
        <dbReference type="Proteomes" id="UP000052167"/>
    </source>
</evidence>
<gene>
    <name evidence="2" type="ORF">GV68_24815</name>
</gene>
<dbReference type="OrthoDB" id="30295at2"/>
<dbReference type="Proteomes" id="UP000052167">
    <property type="component" value="Unassembled WGS sequence"/>
</dbReference>
<organism evidence="2 3">
    <name type="scientific">Pseudorhizobium pelagicum</name>
    <dbReference type="NCBI Taxonomy" id="1509405"/>
    <lineage>
        <taxon>Bacteria</taxon>
        <taxon>Pseudomonadati</taxon>
        <taxon>Pseudomonadota</taxon>
        <taxon>Alphaproteobacteria</taxon>
        <taxon>Hyphomicrobiales</taxon>
        <taxon>Rhizobiaceae</taxon>
        <taxon>Rhizobium/Agrobacterium group</taxon>
        <taxon>Pseudorhizobium</taxon>
    </lineage>
</organism>
<dbReference type="InterPro" id="IPR018720">
    <property type="entry name" value="DUF2249"/>
</dbReference>
<keyword evidence="3" id="KW-1185">Reference proteome</keyword>
<protein>
    <submittedName>
        <fullName evidence="2">Universal stress protein</fullName>
    </submittedName>
</protein>
<feature type="domain" description="DUF2249" evidence="1">
    <location>
        <begin position="6"/>
        <end position="73"/>
    </location>
</feature>
<evidence type="ECO:0000313" key="2">
    <source>
        <dbReference type="EMBL" id="KEQ09003.1"/>
    </source>
</evidence>